<sequence>MATRKLSDLQKEAEEVRSRLLANRWDAASSDVTVRFAALRSILDNVDDEEVSRHVVVSSVAALQTHFRATIVSLCDIGEIYRARAAAMIPDKVSVQDALGWIGGSVASFGELTAHLATCNSVTDYVSWIGTLLQ</sequence>
<dbReference type="Proteomes" id="UP000008311">
    <property type="component" value="Unassembled WGS sequence"/>
</dbReference>
<gene>
    <name evidence="1" type="ORF">RCOM_2038370</name>
</gene>
<keyword evidence="2" id="KW-1185">Reference proteome</keyword>
<name>B9TMC3_RICCO</name>
<reference evidence="2" key="1">
    <citation type="journal article" date="2010" name="Nat. Biotechnol.">
        <title>Draft genome sequence of the oilseed species Ricinus communis.</title>
        <authorList>
            <person name="Chan A.P."/>
            <person name="Crabtree J."/>
            <person name="Zhao Q."/>
            <person name="Lorenzi H."/>
            <person name="Orvis J."/>
            <person name="Puiu D."/>
            <person name="Melake-Berhan A."/>
            <person name="Jones K.M."/>
            <person name="Redman J."/>
            <person name="Chen G."/>
            <person name="Cahoon E.B."/>
            <person name="Gedil M."/>
            <person name="Stanke M."/>
            <person name="Haas B.J."/>
            <person name="Wortman J.R."/>
            <person name="Fraser-Liggett C.M."/>
            <person name="Ravel J."/>
            <person name="Rabinowicz P.D."/>
        </authorList>
    </citation>
    <scope>NUCLEOTIDE SEQUENCE [LARGE SCALE GENOMIC DNA]</scope>
    <source>
        <strain evidence="2">cv. Hale</strain>
    </source>
</reference>
<dbReference type="EMBL" id="EQ988634">
    <property type="protein sequence ID" value="EEF22990.1"/>
    <property type="molecule type" value="Genomic_DNA"/>
</dbReference>
<feature type="non-terminal residue" evidence="1">
    <location>
        <position position="134"/>
    </location>
</feature>
<organism evidence="1 2">
    <name type="scientific">Ricinus communis</name>
    <name type="common">Castor bean</name>
    <dbReference type="NCBI Taxonomy" id="3988"/>
    <lineage>
        <taxon>Eukaryota</taxon>
        <taxon>Viridiplantae</taxon>
        <taxon>Streptophyta</taxon>
        <taxon>Embryophyta</taxon>
        <taxon>Tracheophyta</taxon>
        <taxon>Spermatophyta</taxon>
        <taxon>Magnoliopsida</taxon>
        <taxon>eudicotyledons</taxon>
        <taxon>Gunneridae</taxon>
        <taxon>Pentapetalae</taxon>
        <taxon>rosids</taxon>
        <taxon>fabids</taxon>
        <taxon>Malpighiales</taxon>
        <taxon>Euphorbiaceae</taxon>
        <taxon>Acalyphoideae</taxon>
        <taxon>Acalypheae</taxon>
        <taxon>Ricinus</taxon>
    </lineage>
</organism>
<protein>
    <submittedName>
        <fullName evidence="1">Uncharacterized protein</fullName>
    </submittedName>
</protein>
<accession>B9TMC3</accession>
<proteinExistence type="predicted"/>
<dbReference type="InParanoid" id="B9TMC3"/>
<evidence type="ECO:0000313" key="2">
    <source>
        <dbReference type="Proteomes" id="UP000008311"/>
    </source>
</evidence>
<dbReference type="AlphaFoldDB" id="B9TMC3"/>
<evidence type="ECO:0000313" key="1">
    <source>
        <dbReference type="EMBL" id="EEF22990.1"/>
    </source>
</evidence>